<dbReference type="Proteomes" id="UP000292927">
    <property type="component" value="Unassembled WGS sequence"/>
</dbReference>
<dbReference type="RefSeq" id="WP_130435418.1">
    <property type="nucleotide sequence ID" value="NZ_SGXF01000004.1"/>
</dbReference>
<dbReference type="PANTHER" id="PTHR11629">
    <property type="entry name" value="VACUOLAR PROTON ATPASES"/>
    <property type="match status" value="1"/>
</dbReference>
<feature type="transmembrane region" description="Helical" evidence="9">
    <location>
        <begin position="594"/>
        <end position="617"/>
    </location>
</feature>
<keyword evidence="5 9" id="KW-1133">Transmembrane helix</keyword>
<dbReference type="GO" id="GO:0051117">
    <property type="term" value="F:ATPase binding"/>
    <property type="evidence" value="ECO:0007669"/>
    <property type="project" value="TreeGrafter"/>
</dbReference>
<feature type="transmembrane region" description="Helical" evidence="9">
    <location>
        <begin position="387"/>
        <end position="411"/>
    </location>
</feature>
<evidence type="ECO:0000256" key="6">
    <source>
        <dbReference type="ARBA" id="ARBA00023065"/>
    </source>
</evidence>
<proteinExistence type="inferred from homology"/>
<feature type="transmembrane region" description="Helical" evidence="9">
    <location>
        <begin position="564"/>
        <end position="582"/>
    </location>
</feature>
<comment type="caution">
    <text evidence="10">The sequence shown here is derived from an EMBL/GenBank/DDBJ whole genome shotgun (WGS) entry which is preliminary data.</text>
</comment>
<evidence type="ECO:0000256" key="2">
    <source>
        <dbReference type="ARBA" id="ARBA00009904"/>
    </source>
</evidence>
<evidence type="ECO:0000256" key="9">
    <source>
        <dbReference type="SAM" id="Phobius"/>
    </source>
</evidence>
<keyword evidence="7 9" id="KW-0472">Membrane</keyword>
<evidence type="ECO:0000313" key="10">
    <source>
        <dbReference type="EMBL" id="RZS94299.1"/>
    </source>
</evidence>
<evidence type="ECO:0000256" key="3">
    <source>
        <dbReference type="ARBA" id="ARBA00022448"/>
    </source>
</evidence>
<evidence type="ECO:0000313" key="11">
    <source>
        <dbReference type="Proteomes" id="UP000292927"/>
    </source>
</evidence>
<name>A0A4V2F5X1_9FIRM</name>
<evidence type="ECO:0000256" key="1">
    <source>
        <dbReference type="ARBA" id="ARBA00004141"/>
    </source>
</evidence>
<organism evidence="10 11">
    <name type="scientific">Cuneatibacter caecimuris</name>
    <dbReference type="NCBI Taxonomy" id="1796618"/>
    <lineage>
        <taxon>Bacteria</taxon>
        <taxon>Bacillati</taxon>
        <taxon>Bacillota</taxon>
        <taxon>Clostridia</taxon>
        <taxon>Lachnospirales</taxon>
        <taxon>Lachnospiraceae</taxon>
        <taxon>Cuneatibacter</taxon>
    </lineage>
</organism>
<dbReference type="InterPro" id="IPR002490">
    <property type="entry name" value="V-ATPase_116kDa_su"/>
</dbReference>
<dbReference type="GO" id="GO:0046961">
    <property type="term" value="F:proton-transporting ATPase activity, rotational mechanism"/>
    <property type="evidence" value="ECO:0007669"/>
    <property type="project" value="InterPro"/>
</dbReference>
<gene>
    <name evidence="10" type="ORF">EV209_2139</name>
</gene>
<feature type="transmembrane region" description="Helical" evidence="9">
    <location>
        <begin position="349"/>
        <end position="380"/>
    </location>
</feature>
<comment type="subcellular location">
    <subcellularLocation>
        <location evidence="1">Membrane</location>
        <topology evidence="1">Multi-pass membrane protein</topology>
    </subcellularLocation>
</comment>
<dbReference type="GO" id="GO:0016471">
    <property type="term" value="C:vacuolar proton-transporting V-type ATPase complex"/>
    <property type="evidence" value="ECO:0007669"/>
    <property type="project" value="TreeGrafter"/>
</dbReference>
<evidence type="ECO:0000256" key="8">
    <source>
        <dbReference type="SAM" id="Coils"/>
    </source>
</evidence>
<keyword evidence="6" id="KW-0406">Ion transport</keyword>
<accession>A0A4V2F5X1</accession>
<keyword evidence="8" id="KW-0175">Coiled coil</keyword>
<reference evidence="10 11" key="1">
    <citation type="submission" date="2019-02" db="EMBL/GenBank/DDBJ databases">
        <title>Genomic Encyclopedia of Type Strains, Phase IV (KMG-IV): sequencing the most valuable type-strain genomes for metagenomic binning, comparative biology and taxonomic classification.</title>
        <authorList>
            <person name="Goeker M."/>
        </authorList>
    </citation>
    <scope>NUCLEOTIDE SEQUENCE [LARGE SCALE GENOMIC DNA]</scope>
    <source>
        <strain evidence="10 11">DSM 29486</strain>
    </source>
</reference>
<keyword evidence="11" id="KW-1185">Reference proteome</keyword>
<feature type="coiled-coil region" evidence="8">
    <location>
        <begin position="237"/>
        <end position="264"/>
    </location>
</feature>
<dbReference type="EMBL" id="SGXF01000004">
    <property type="protein sequence ID" value="RZS94299.1"/>
    <property type="molecule type" value="Genomic_DNA"/>
</dbReference>
<dbReference type="PANTHER" id="PTHR11629:SF63">
    <property type="entry name" value="V-TYPE PROTON ATPASE SUBUNIT A"/>
    <property type="match status" value="1"/>
</dbReference>
<protein>
    <submittedName>
        <fullName evidence="10">V/A-type H+-transporting ATPase subunit I</fullName>
    </submittedName>
</protein>
<dbReference type="GO" id="GO:0007035">
    <property type="term" value="P:vacuolar acidification"/>
    <property type="evidence" value="ECO:0007669"/>
    <property type="project" value="TreeGrafter"/>
</dbReference>
<comment type="similarity">
    <text evidence="2">Belongs to the V-ATPase 116 kDa subunit family.</text>
</comment>
<feature type="transmembrane region" description="Helical" evidence="9">
    <location>
        <begin position="473"/>
        <end position="495"/>
    </location>
</feature>
<dbReference type="AlphaFoldDB" id="A0A4V2F5X1"/>
<feature type="transmembrane region" description="Helical" evidence="9">
    <location>
        <begin position="440"/>
        <end position="461"/>
    </location>
</feature>
<keyword evidence="4 9" id="KW-0812">Transmembrane</keyword>
<evidence type="ECO:0000256" key="4">
    <source>
        <dbReference type="ARBA" id="ARBA00022692"/>
    </source>
</evidence>
<dbReference type="OrthoDB" id="9803814at2"/>
<sequence>MIVKMKFLTITGPKDDLDRMMDEYLSRYEIHLENALSELKTVRDLQPFNEANPYRELLAQAKSMVELLDGSLDRPEGSISMEEAVELIKQLNWQLEEKNSHRSDVTAKLGEVREKQKKLEPFRSLSFDTSRLQGFRFVKHRYGSIAKTYFREFEKYVYDDLETVFFKCKEDSETVWGIYFVPASEADRVDAIYASMHFERIHLSGDLQGSPDEYWSRLDEQEKELAAQETAISRSIAGELKNRRKELLLAVEKLEKLSENFEVRRLAACTREHHEMFYILCGWMSEKDAAAFKEETESDENVYCVTEDVDRSVDSPPPTKLKNSRLVRPFEMFTRMYGLPAYNELDPTLFIALTYALIFGAMFGDAGQGLLLAVGGFLLYRFKKLQLAAIVGYAGIFSTIFGFLYGSLFGFEDILPALWLRPASSEAMVNLPFVGKMNTIFVVTIVFGMALNLLVMVFHIINSLKAKETGDTWFDHNGFAGLVFYGAAVTVIILFMTGHSLPGGIVLALMFGVPLLLIALKEPLTNRLLKKKAETKNSAVMFVVQTFFELFEVLLSYFSNTLSFIRIGAFAVSHAAMMEVVMMLSGAESGSPNWIVVVFGNLLVCAMEGLIVGIQVLRLEYYELFSRFYKGTGRDFKSYTHPRSKHLSKEELS</sequence>
<evidence type="ECO:0000256" key="5">
    <source>
        <dbReference type="ARBA" id="ARBA00022989"/>
    </source>
</evidence>
<evidence type="ECO:0000256" key="7">
    <source>
        <dbReference type="ARBA" id="ARBA00023136"/>
    </source>
</evidence>
<dbReference type="GO" id="GO:0033179">
    <property type="term" value="C:proton-transporting V-type ATPase, V0 domain"/>
    <property type="evidence" value="ECO:0007669"/>
    <property type="project" value="InterPro"/>
</dbReference>
<dbReference type="Pfam" id="PF01496">
    <property type="entry name" value="V_ATPase_I"/>
    <property type="match status" value="1"/>
</dbReference>
<feature type="transmembrane region" description="Helical" evidence="9">
    <location>
        <begin position="501"/>
        <end position="520"/>
    </location>
</feature>
<keyword evidence="3" id="KW-0813">Transport</keyword>